<evidence type="ECO:0000256" key="7">
    <source>
        <dbReference type="ARBA" id="ARBA00023004"/>
    </source>
</evidence>
<dbReference type="InterPro" id="IPR039261">
    <property type="entry name" value="FNR_nucleotide-bd"/>
</dbReference>
<dbReference type="InterPro" id="IPR011037">
    <property type="entry name" value="Pyrv_Knase-like_insert_dom_sf"/>
</dbReference>
<dbReference type="InterPro" id="IPR054582">
    <property type="entry name" value="DmmA-like_N"/>
</dbReference>
<dbReference type="PRINTS" id="PR00409">
    <property type="entry name" value="PHDIOXRDTASE"/>
</dbReference>
<dbReference type="Gene3D" id="2.40.30.10">
    <property type="entry name" value="Translation factors"/>
    <property type="match status" value="1"/>
</dbReference>
<dbReference type="Pfam" id="PF03473">
    <property type="entry name" value="MOSC"/>
    <property type="match status" value="1"/>
</dbReference>
<dbReference type="PROSITE" id="PS51340">
    <property type="entry name" value="MOSC"/>
    <property type="match status" value="1"/>
</dbReference>
<reference evidence="12 13" key="1">
    <citation type="journal article" date="2018" name="IMA Fungus">
        <title>IMA Genome-F 9: Draft genome sequence of Annulohypoxylon stygium, Aspergillus mulundensis, Berkeleyomyces basicola (syn. Thielaviopsis basicola), Ceratocystis smalleyi, two Cercospora beticola strains, Coleophoma cylindrospora, Fusarium fracticaudum, Phialophora cf. hyalina, and Morchella septimelata.</title>
        <authorList>
            <person name="Wingfield B.D."/>
            <person name="Bills G.F."/>
            <person name="Dong Y."/>
            <person name="Huang W."/>
            <person name="Nel W.J."/>
            <person name="Swalarsk-Parry B.S."/>
            <person name="Vaghefi N."/>
            <person name="Wilken P.M."/>
            <person name="An Z."/>
            <person name="de Beer Z.W."/>
            <person name="De Vos L."/>
            <person name="Chen L."/>
            <person name="Duong T.A."/>
            <person name="Gao Y."/>
            <person name="Hammerbacher A."/>
            <person name="Kikkert J.R."/>
            <person name="Li Y."/>
            <person name="Li H."/>
            <person name="Li K."/>
            <person name="Li Q."/>
            <person name="Liu X."/>
            <person name="Ma X."/>
            <person name="Naidoo K."/>
            <person name="Pethybridge S.J."/>
            <person name="Sun J."/>
            <person name="Steenkamp E.T."/>
            <person name="van der Nest M.A."/>
            <person name="van Wyk S."/>
            <person name="Wingfield M.J."/>
            <person name="Xiong C."/>
            <person name="Yue Q."/>
            <person name="Zhang X."/>
        </authorList>
    </citation>
    <scope>NUCLEOTIDE SEQUENCE [LARGE SCALE GENOMIC DNA]</scope>
    <source>
        <strain evidence="12 13">DSM 5745</strain>
    </source>
</reference>
<dbReference type="Proteomes" id="UP000256690">
    <property type="component" value="Unassembled WGS sequence"/>
</dbReference>
<feature type="domain" description="MOSC" evidence="10">
    <location>
        <begin position="38"/>
        <end position="187"/>
    </location>
</feature>
<keyword evidence="2" id="KW-0285">Flavoprotein</keyword>
<feature type="domain" description="FAD-binding FR-type" evidence="11">
    <location>
        <begin position="246"/>
        <end position="347"/>
    </location>
</feature>
<keyword evidence="8" id="KW-0411">Iron-sulfur</keyword>
<evidence type="ECO:0000256" key="4">
    <source>
        <dbReference type="ARBA" id="ARBA00022714"/>
    </source>
</evidence>
<dbReference type="GO" id="GO:0016491">
    <property type="term" value="F:oxidoreductase activity"/>
    <property type="evidence" value="ECO:0007669"/>
    <property type="project" value="UniProtKB-KW"/>
</dbReference>
<keyword evidence="6" id="KW-0560">Oxidoreductase</keyword>
<dbReference type="Gene3D" id="3.10.20.30">
    <property type="match status" value="1"/>
</dbReference>
<evidence type="ECO:0000313" key="12">
    <source>
        <dbReference type="EMBL" id="RDW67455.1"/>
    </source>
</evidence>
<dbReference type="Gene3D" id="3.40.50.80">
    <property type="entry name" value="Nucleotide-binding domain of ferredoxin-NADP reductase (FNR) module"/>
    <property type="match status" value="1"/>
</dbReference>
<dbReference type="GeneID" id="38119691"/>
<dbReference type="InterPro" id="IPR017927">
    <property type="entry name" value="FAD-bd_FR_type"/>
</dbReference>
<dbReference type="SUPFAM" id="SSF50800">
    <property type="entry name" value="PK beta-barrel domain-like"/>
    <property type="match status" value="1"/>
</dbReference>
<dbReference type="InterPro" id="IPR052353">
    <property type="entry name" value="Benzoxazolinone_Detox_Enz"/>
</dbReference>
<dbReference type="STRING" id="1810919.A0A3D8R0C6"/>
<dbReference type="InterPro" id="IPR001041">
    <property type="entry name" value="2Fe-2S_ferredoxin-type"/>
</dbReference>
<dbReference type="PROSITE" id="PS00197">
    <property type="entry name" value="2FE2S_FER_1"/>
    <property type="match status" value="1"/>
</dbReference>
<keyword evidence="13" id="KW-1185">Reference proteome</keyword>
<dbReference type="EMBL" id="PVWQ01000012">
    <property type="protein sequence ID" value="RDW67455.1"/>
    <property type="molecule type" value="Genomic_DNA"/>
</dbReference>
<evidence type="ECO:0000256" key="8">
    <source>
        <dbReference type="ARBA" id="ARBA00023014"/>
    </source>
</evidence>
<keyword evidence="5" id="KW-0479">Metal-binding</keyword>
<dbReference type="InterPro" id="IPR006058">
    <property type="entry name" value="2Fe2S_fd_BS"/>
</dbReference>
<dbReference type="Pfam" id="PF22290">
    <property type="entry name" value="DmmA-like_N"/>
    <property type="match status" value="1"/>
</dbReference>
<evidence type="ECO:0000256" key="3">
    <source>
        <dbReference type="ARBA" id="ARBA00022643"/>
    </source>
</evidence>
<name>A0A3D8R0C6_9EURO</name>
<evidence type="ECO:0008006" key="14">
    <source>
        <dbReference type="Google" id="ProtNLM"/>
    </source>
</evidence>
<comment type="caution">
    <text evidence="12">The sequence shown here is derived from an EMBL/GenBank/DDBJ whole genome shotgun (WGS) entry which is preliminary data.</text>
</comment>
<dbReference type="GO" id="GO:0030151">
    <property type="term" value="F:molybdenum ion binding"/>
    <property type="evidence" value="ECO:0007669"/>
    <property type="project" value="InterPro"/>
</dbReference>
<dbReference type="PANTHER" id="PTHR30212:SF2">
    <property type="entry name" value="PROTEIN YIIM"/>
    <property type="match status" value="1"/>
</dbReference>
<accession>A0A3D8R0C6</accession>
<dbReference type="InterPro" id="IPR005302">
    <property type="entry name" value="MoCF_Sase_C"/>
</dbReference>
<dbReference type="InterPro" id="IPR036010">
    <property type="entry name" value="2Fe-2S_ferredoxin-like_sf"/>
</dbReference>
<organism evidence="12 13">
    <name type="scientific">Aspergillus mulundensis</name>
    <dbReference type="NCBI Taxonomy" id="1810919"/>
    <lineage>
        <taxon>Eukaryota</taxon>
        <taxon>Fungi</taxon>
        <taxon>Dikarya</taxon>
        <taxon>Ascomycota</taxon>
        <taxon>Pezizomycotina</taxon>
        <taxon>Eurotiomycetes</taxon>
        <taxon>Eurotiomycetidae</taxon>
        <taxon>Eurotiales</taxon>
        <taxon>Aspergillaceae</taxon>
        <taxon>Aspergillus</taxon>
        <taxon>Aspergillus subgen. Nidulantes</taxon>
    </lineage>
</organism>
<dbReference type="OrthoDB" id="5390at2759"/>
<evidence type="ECO:0000259" key="10">
    <source>
        <dbReference type="PROSITE" id="PS51340"/>
    </source>
</evidence>
<gene>
    <name evidence="12" type="ORF">DSM5745_09321</name>
</gene>
<sequence length="558" mass="61859">MPSIDLSPIAIPPPTTLAQIRTSKLLPFGPVLSGINKQPRHGKLHVSPLGLSHDEHDLTFHGGPDKALHQYCSAHYAFWASQYPTPEIAARFTPGGFGENLVADTHDETNICIGDIVRIGPAGSDLTGGEHGCVLEVSLPRQPCFKLNQRFGVKNFAPRTHEAAKTGWYYRVREEGVIEAGMEIRVVERRYQRWSIARLHHYVHRDKEDESVVRELMGIEEMGDECRDVFRERWRKMQAAKNKPPETWRDVTVQRKVFETPRIVRLELEAVSKSAQSSKILPGSNALVRLPNGLKRAYSIVSGNTDSLVLGVALDDNSRGGSSYIHDRLNRGDTISLGAISNTLPMDKMASHHIFIAGGIGITAFLAMMNRIKDINQTFHLHYAVRTSGDVPFMPLLSDLGLGQHITIYDRSKGERLDIATILKGRIWNSHVYVCGPQRMIDDVVQTAAHIGMDSDEVHYEVFQAESSGDPFTVEAIGQERKVDLQVGADQTLLEVLKDAGFGVSSSCEVGNCGTCRVPVKCGRVEHRGSALTKDEQRFEMLACVSRGVGHIVVEIDH</sequence>
<keyword evidence="3" id="KW-0288">FMN</keyword>
<dbReference type="PROSITE" id="PS51384">
    <property type="entry name" value="FAD_FR"/>
    <property type="match status" value="1"/>
</dbReference>
<feature type="domain" description="2Fe-2S ferredoxin-type" evidence="9">
    <location>
        <begin position="472"/>
        <end position="558"/>
    </location>
</feature>
<dbReference type="GO" id="GO:0051537">
    <property type="term" value="F:2 iron, 2 sulfur cluster binding"/>
    <property type="evidence" value="ECO:0007669"/>
    <property type="project" value="UniProtKB-KW"/>
</dbReference>
<dbReference type="Gene3D" id="2.40.33.20">
    <property type="entry name" value="PK beta-barrel domain-like"/>
    <property type="match status" value="1"/>
</dbReference>
<evidence type="ECO:0000313" key="13">
    <source>
        <dbReference type="Proteomes" id="UP000256690"/>
    </source>
</evidence>
<dbReference type="InterPro" id="IPR017938">
    <property type="entry name" value="Riboflavin_synthase-like_b-brl"/>
</dbReference>
<dbReference type="CDD" id="cd06185">
    <property type="entry name" value="PDR_like"/>
    <property type="match status" value="1"/>
</dbReference>
<keyword evidence="4" id="KW-0001">2Fe-2S</keyword>
<evidence type="ECO:0000259" key="11">
    <source>
        <dbReference type="PROSITE" id="PS51384"/>
    </source>
</evidence>
<dbReference type="AlphaFoldDB" id="A0A3D8R0C6"/>
<evidence type="ECO:0000256" key="6">
    <source>
        <dbReference type="ARBA" id="ARBA00023002"/>
    </source>
</evidence>
<proteinExistence type="predicted"/>
<dbReference type="GO" id="GO:0030170">
    <property type="term" value="F:pyridoxal phosphate binding"/>
    <property type="evidence" value="ECO:0007669"/>
    <property type="project" value="InterPro"/>
</dbReference>
<dbReference type="InterPro" id="IPR012675">
    <property type="entry name" value="Beta-grasp_dom_sf"/>
</dbReference>
<comment type="cofactor">
    <cofactor evidence="1">
        <name>FMN</name>
        <dbReference type="ChEBI" id="CHEBI:58210"/>
    </cofactor>
</comment>
<dbReference type="RefSeq" id="XP_026600423.1">
    <property type="nucleotide sequence ID" value="XM_026751337.1"/>
</dbReference>
<keyword evidence="7" id="KW-0408">Iron</keyword>
<evidence type="ECO:0000256" key="1">
    <source>
        <dbReference type="ARBA" id="ARBA00001917"/>
    </source>
</evidence>
<dbReference type="PANTHER" id="PTHR30212">
    <property type="entry name" value="PROTEIN YIIM"/>
    <property type="match status" value="1"/>
</dbReference>
<evidence type="ECO:0000256" key="2">
    <source>
        <dbReference type="ARBA" id="ARBA00022630"/>
    </source>
</evidence>
<evidence type="ECO:0000259" key="9">
    <source>
        <dbReference type="PROSITE" id="PS51085"/>
    </source>
</evidence>
<protein>
    <recommendedName>
        <fullName evidence="14">MOSC domain-containing protein</fullName>
    </recommendedName>
</protein>
<dbReference type="SUPFAM" id="SSF63380">
    <property type="entry name" value="Riboflavin synthase domain-like"/>
    <property type="match status" value="1"/>
</dbReference>
<dbReference type="SUPFAM" id="SSF54292">
    <property type="entry name" value="2Fe-2S ferredoxin-like"/>
    <property type="match status" value="1"/>
</dbReference>
<dbReference type="CDD" id="cd00207">
    <property type="entry name" value="fer2"/>
    <property type="match status" value="1"/>
</dbReference>
<evidence type="ECO:0000256" key="5">
    <source>
        <dbReference type="ARBA" id="ARBA00022723"/>
    </source>
</evidence>
<dbReference type="Pfam" id="PF00111">
    <property type="entry name" value="Fer2"/>
    <property type="match status" value="1"/>
</dbReference>
<dbReference type="PROSITE" id="PS51085">
    <property type="entry name" value="2FE2S_FER_2"/>
    <property type="match status" value="1"/>
</dbReference>
<dbReference type="SUPFAM" id="SSF52343">
    <property type="entry name" value="Ferredoxin reductase-like, C-terminal NADP-linked domain"/>
    <property type="match status" value="1"/>
</dbReference>